<dbReference type="Proteomes" id="UP001317532">
    <property type="component" value="Chromosome"/>
</dbReference>
<evidence type="ECO:0000259" key="1">
    <source>
        <dbReference type="Pfam" id="PF17765"/>
    </source>
</evidence>
<name>A0AAN2C8G8_UNVUL</name>
<sequence length="251" mass="28617">MRAQRKRLLPQEVGLGPERGRRGEGLRRTEVAALAYVSVTLYTWLEQGRDFPVSAVALNAVANALRLDESGRAYLMTLRARDPQPPPKVQDVGPALRALIERHTLGPAYVMTRRWDIIMWNALLTEVFGVLDVAPWGAYNALWWVFAAERARTLYPGWLEMARRIVAQFRLDAMQHAGHDDFDELVERLRERSPEFAALWQRDDAVQLRSEGHIEVVDNAGERRRYATLTLVPQNSESLRAVFFFPVPEGA</sequence>
<feature type="domain" description="MmyB-like transcription regulator ligand binding" evidence="1">
    <location>
        <begin position="92"/>
        <end position="246"/>
    </location>
</feature>
<dbReference type="InterPro" id="IPR041413">
    <property type="entry name" value="MLTR_LBD"/>
</dbReference>
<reference evidence="2 3" key="1">
    <citation type="journal article" date="2022" name="ISME Commun">
        <title>Vulcanimicrobium alpinus gen. nov. sp. nov., the first cultivated representative of the candidate phylum 'Eremiobacterota', is a metabolically versatile aerobic anoxygenic phototroph.</title>
        <authorList>
            <person name="Yabe S."/>
            <person name="Muto K."/>
            <person name="Abe K."/>
            <person name="Yokota A."/>
            <person name="Staudigel H."/>
            <person name="Tebo B.M."/>
        </authorList>
    </citation>
    <scope>NUCLEOTIDE SEQUENCE [LARGE SCALE GENOMIC DNA]</scope>
    <source>
        <strain evidence="2 3">WC8-2</strain>
    </source>
</reference>
<dbReference type="Pfam" id="PF13560">
    <property type="entry name" value="HTH_31"/>
    <property type="match status" value="1"/>
</dbReference>
<evidence type="ECO:0000313" key="2">
    <source>
        <dbReference type="EMBL" id="BDE04963.1"/>
    </source>
</evidence>
<dbReference type="Pfam" id="PF17765">
    <property type="entry name" value="MLTR_LBD"/>
    <property type="match status" value="1"/>
</dbReference>
<dbReference type="EMBL" id="AP025523">
    <property type="protein sequence ID" value="BDE04963.1"/>
    <property type="molecule type" value="Genomic_DNA"/>
</dbReference>
<evidence type="ECO:0000313" key="3">
    <source>
        <dbReference type="Proteomes" id="UP001317532"/>
    </source>
</evidence>
<protein>
    <recommendedName>
        <fullName evidence="1">MmyB-like transcription regulator ligand binding domain-containing protein</fullName>
    </recommendedName>
</protein>
<gene>
    <name evidence="2" type="ORF">WPS_02390</name>
</gene>
<dbReference type="Gene3D" id="3.30.450.180">
    <property type="match status" value="1"/>
</dbReference>
<dbReference type="PANTHER" id="PTHR35010">
    <property type="entry name" value="BLL4672 PROTEIN-RELATED"/>
    <property type="match status" value="1"/>
</dbReference>
<proteinExistence type="predicted"/>
<dbReference type="KEGG" id="vab:WPS_02390"/>
<organism evidence="2 3">
    <name type="scientific">Vulcanimicrobium alpinum</name>
    <dbReference type="NCBI Taxonomy" id="3016050"/>
    <lineage>
        <taxon>Bacteria</taxon>
        <taxon>Bacillati</taxon>
        <taxon>Vulcanimicrobiota</taxon>
        <taxon>Vulcanimicrobiia</taxon>
        <taxon>Vulcanimicrobiales</taxon>
        <taxon>Vulcanimicrobiaceae</taxon>
        <taxon>Vulcanimicrobium</taxon>
    </lineage>
</organism>
<keyword evidence="3" id="KW-1185">Reference proteome</keyword>
<accession>A0AAN2C8G8</accession>
<dbReference type="AlphaFoldDB" id="A0AAN2C8G8"/>